<dbReference type="AlphaFoldDB" id="A0A7L4CMV5"/>
<dbReference type="GO" id="GO:0042974">
    <property type="term" value="F:nuclear retinoic acid receptor binding"/>
    <property type="evidence" value="ECO:0007669"/>
    <property type="project" value="InterPro"/>
</dbReference>
<dbReference type="PANTHER" id="PTHR16131:SF2">
    <property type="entry name" value="LIGAND-DEPENDENT NUCLEAR RECEPTOR-INTERACTING FACTOR 1"/>
    <property type="match status" value="1"/>
</dbReference>
<evidence type="ECO:0000313" key="3">
    <source>
        <dbReference type="Proteomes" id="UP000551823"/>
    </source>
</evidence>
<accession>A0A7L4CMV5</accession>
<gene>
    <name evidence="2" type="primary">Lrif1</name>
    <name evidence="2" type="ORF">NYCLEU_R04299</name>
</gene>
<dbReference type="GO" id="GO:0006355">
    <property type="term" value="P:regulation of DNA-templated transcription"/>
    <property type="evidence" value="ECO:0007669"/>
    <property type="project" value="InterPro"/>
</dbReference>
<feature type="region of interest" description="Disordered" evidence="1">
    <location>
        <begin position="696"/>
        <end position="750"/>
    </location>
</feature>
<evidence type="ECO:0000313" key="2">
    <source>
        <dbReference type="EMBL" id="NXW51221.1"/>
    </source>
</evidence>
<keyword evidence="3" id="KW-1185">Reference proteome</keyword>
<sequence length="837" mass="90068">PRHVQAPAGVPAEPRGAAGQRHRAVVSTGPRAARGGTDRPGPAQRSSPPGVGLRGNPPGTVLPSPQRRGPAGWEGPGSALCPRLAAGSVAGCMYRVVQTTGPDGKNLLKLLPISKSSGSFMPIVPSSAMPNNSKVDISNPVLTFKTQLAHTTAPSSVKLPILQSPNSGKIILTRTLDKQESVRAGSEKESSVPRSAADIQSSCVSVDRLSLQNTAVTSSSNQSNTAYMLVNTKSLPVTVNSAVLPSGHHLQIPADAEVKSVPASFLPPAIQQKILAAAATNVSAGGDSAKTPTVIYVSPVNTVKTVFPKCLQAICSKPAAEVSKTFIMTTTQKGKSSSPDTVTSDGQQCQQTPMKWIVQESPQLPAPCLIPVKSSNNMASKILKTFSDMKNVEVNSANILSLCSSGPGGSQTKITSIKDNALVMFNGKVYLLTKRGSNVLSAQDDKQASSSSDASLKKETSKLIDSTAVKKITNEVVNLLLSKRKGVVLSQKDPKTCTNSKNSSPTGLRNDLKSVPAALVTPSANQQNSTVNQRKSLPFTESISSGVTPLTAVGTQENVCQNGKEKINSPNAASAVLPQSNQECAFSEDWQKIQCEKMDLPGEVVEIKHQEKPHWKQYLELRTKFGLFKEERVYLRRIPLRTSYEKSEERDCSSNSLKRKNYSCSSSSLGVEITNQHQECVKEEQMIVDLEEEDLTKKRKIKSSPSSDSGKRRKTSVKSTTRQSSENTSSGFSIRSISPPTPPVLSEQSISTDFVLPSLGRDAEEDPYSQYSDVTDSRIPVLVSCEDDASVLEGSFRDDVFPLTPPDLDETIRDEKINRLKQLLREREAALEEMRRK</sequence>
<name>A0A7L4CMV5_9AVES</name>
<proteinExistence type="predicted"/>
<feature type="region of interest" description="Disordered" evidence="1">
    <location>
        <begin position="491"/>
        <end position="511"/>
    </location>
</feature>
<feature type="compositionally biased region" description="Polar residues" evidence="1">
    <location>
        <begin position="717"/>
        <end position="738"/>
    </location>
</feature>
<dbReference type="Pfam" id="PF15741">
    <property type="entry name" value="LRIF1"/>
    <property type="match status" value="1"/>
</dbReference>
<feature type="non-terminal residue" evidence="2">
    <location>
        <position position="837"/>
    </location>
</feature>
<protein>
    <submittedName>
        <fullName evidence="2">LRIF1 factor</fullName>
    </submittedName>
</protein>
<dbReference type="PANTHER" id="PTHR16131">
    <property type="entry name" value="LIGAND-DEPENDENT NUCLEAR RECEPTOR-INTERACTING FACTOR 1"/>
    <property type="match status" value="1"/>
</dbReference>
<feature type="region of interest" description="Disordered" evidence="1">
    <location>
        <begin position="1"/>
        <end position="75"/>
    </location>
</feature>
<comment type="caution">
    <text evidence="2">The sequence shown here is derived from an EMBL/GenBank/DDBJ whole genome shotgun (WGS) entry which is preliminary data.</text>
</comment>
<dbReference type="EMBL" id="VZZU01005753">
    <property type="protein sequence ID" value="NXW51221.1"/>
    <property type="molecule type" value="Genomic_DNA"/>
</dbReference>
<organism evidence="2 3">
    <name type="scientific">Nyctiprogne leucopyga</name>
    <dbReference type="NCBI Taxonomy" id="382315"/>
    <lineage>
        <taxon>Eukaryota</taxon>
        <taxon>Metazoa</taxon>
        <taxon>Chordata</taxon>
        <taxon>Craniata</taxon>
        <taxon>Vertebrata</taxon>
        <taxon>Euteleostomi</taxon>
        <taxon>Archelosauria</taxon>
        <taxon>Archosauria</taxon>
        <taxon>Dinosauria</taxon>
        <taxon>Saurischia</taxon>
        <taxon>Theropoda</taxon>
        <taxon>Coelurosauria</taxon>
        <taxon>Aves</taxon>
        <taxon>Neognathae</taxon>
        <taxon>Neoaves</taxon>
        <taxon>Strisores</taxon>
        <taxon>Caprimulgiformes</taxon>
        <taxon>Caprimulgidae</taxon>
        <taxon>Chordeilinae</taxon>
        <taxon>Nyctiprogne</taxon>
    </lineage>
</organism>
<evidence type="ECO:0000256" key="1">
    <source>
        <dbReference type="SAM" id="MobiDB-lite"/>
    </source>
</evidence>
<feature type="non-terminal residue" evidence="2">
    <location>
        <position position="1"/>
    </location>
</feature>
<reference evidence="2 3" key="1">
    <citation type="submission" date="2019-09" db="EMBL/GenBank/DDBJ databases">
        <title>Bird 10,000 Genomes (B10K) Project - Family phase.</title>
        <authorList>
            <person name="Zhang G."/>
        </authorList>
    </citation>
    <scope>NUCLEOTIDE SEQUENCE [LARGE SCALE GENOMIC DNA]</scope>
    <source>
        <strain evidence="2">B10K-DU-005-01</strain>
    </source>
</reference>
<feature type="compositionally biased region" description="Polar residues" evidence="1">
    <location>
        <begin position="496"/>
        <end position="507"/>
    </location>
</feature>
<dbReference type="Proteomes" id="UP000551823">
    <property type="component" value="Unassembled WGS sequence"/>
</dbReference>
<dbReference type="InterPro" id="IPR026191">
    <property type="entry name" value="LRIF1"/>
</dbReference>